<organism evidence="9">
    <name type="scientific">marine sediment metagenome</name>
    <dbReference type="NCBI Taxonomy" id="412755"/>
    <lineage>
        <taxon>unclassified sequences</taxon>
        <taxon>metagenomes</taxon>
        <taxon>ecological metagenomes</taxon>
    </lineage>
</organism>
<keyword evidence="3" id="KW-1003">Cell membrane</keyword>
<dbReference type="EMBL" id="LAZR01033600">
    <property type="protein sequence ID" value="KKL47626.1"/>
    <property type="molecule type" value="Genomic_DNA"/>
</dbReference>
<evidence type="ECO:0000256" key="6">
    <source>
        <dbReference type="ARBA" id="ARBA00023136"/>
    </source>
</evidence>
<protein>
    <recommendedName>
        <fullName evidence="8">ABC transmembrane type-1 domain-containing protein</fullName>
    </recommendedName>
</protein>
<evidence type="ECO:0000256" key="7">
    <source>
        <dbReference type="SAM" id="Phobius"/>
    </source>
</evidence>
<evidence type="ECO:0000256" key="1">
    <source>
        <dbReference type="ARBA" id="ARBA00004651"/>
    </source>
</evidence>
<dbReference type="InterPro" id="IPR000515">
    <property type="entry name" value="MetI-like"/>
</dbReference>
<dbReference type="Pfam" id="PF00528">
    <property type="entry name" value="BPD_transp_1"/>
    <property type="match status" value="1"/>
</dbReference>
<evidence type="ECO:0000256" key="2">
    <source>
        <dbReference type="ARBA" id="ARBA00022448"/>
    </source>
</evidence>
<accession>A0A0F9D1J7</accession>
<evidence type="ECO:0000256" key="3">
    <source>
        <dbReference type="ARBA" id="ARBA00022475"/>
    </source>
</evidence>
<sequence length="61" mass="6707">ITENVFAWPGLGKLLVTSVANRDMAVVQAIIILVGLTLVTANILVDLSYRWLDPRIRSATK</sequence>
<keyword evidence="2" id="KW-0813">Transport</keyword>
<dbReference type="PANTHER" id="PTHR43163:SF6">
    <property type="entry name" value="DIPEPTIDE TRANSPORT SYSTEM PERMEASE PROTEIN DPPB-RELATED"/>
    <property type="match status" value="1"/>
</dbReference>
<feature type="non-terminal residue" evidence="9">
    <location>
        <position position="1"/>
    </location>
</feature>
<dbReference type="GO" id="GO:0005886">
    <property type="term" value="C:plasma membrane"/>
    <property type="evidence" value="ECO:0007669"/>
    <property type="project" value="UniProtKB-SubCell"/>
</dbReference>
<dbReference type="GO" id="GO:0071916">
    <property type="term" value="F:dipeptide transmembrane transporter activity"/>
    <property type="evidence" value="ECO:0007669"/>
    <property type="project" value="TreeGrafter"/>
</dbReference>
<reference evidence="9" key="1">
    <citation type="journal article" date="2015" name="Nature">
        <title>Complex archaea that bridge the gap between prokaryotes and eukaryotes.</title>
        <authorList>
            <person name="Spang A."/>
            <person name="Saw J.H."/>
            <person name="Jorgensen S.L."/>
            <person name="Zaremba-Niedzwiedzka K."/>
            <person name="Martijn J."/>
            <person name="Lind A.E."/>
            <person name="van Eijk R."/>
            <person name="Schleper C."/>
            <person name="Guy L."/>
            <person name="Ettema T.J."/>
        </authorList>
    </citation>
    <scope>NUCLEOTIDE SEQUENCE</scope>
</reference>
<dbReference type="AlphaFoldDB" id="A0A0F9D1J7"/>
<keyword evidence="5 7" id="KW-1133">Transmembrane helix</keyword>
<evidence type="ECO:0000256" key="5">
    <source>
        <dbReference type="ARBA" id="ARBA00022989"/>
    </source>
</evidence>
<feature type="transmembrane region" description="Helical" evidence="7">
    <location>
        <begin position="25"/>
        <end position="45"/>
    </location>
</feature>
<gene>
    <name evidence="9" type="ORF">LCGC14_2333680</name>
</gene>
<comment type="caution">
    <text evidence="9">The sequence shown here is derived from an EMBL/GenBank/DDBJ whole genome shotgun (WGS) entry which is preliminary data.</text>
</comment>
<dbReference type="PANTHER" id="PTHR43163">
    <property type="entry name" value="DIPEPTIDE TRANSPORT SYSTEM PERMEASE PROTEIN DPPB-RELATED"/>
    <property type="match status" value="1"/>
</dbReference>
<evidence type="ECO:0000256" key="4">
    <source>
        <dbReference type="ARBA" id="ARBA00022692"/>
    </source>
</evidence>
<evidence type="ECO:0000259" key="8">
    <source>
        <dbReference type="Pfam" id="PF00528"/>
    </source>
</evidence>
<keyword evidence="4 7" id="KW-0812">Transmembrane</keyword>
<feature type="domain" description="ABC transmembrane type-1" evidence="8">
    <location>
        <begin position="2"/>
        <end position="57"/>
    </location>
</feature>
<proteinExistence type="predicted"/>
<name>A0A0F9D1J7_9ZZZZ</name>
<keyword evidence="6 7" id="KW-0472">Membrane</keyword>
<evidence type="ECO:0000313" key="9">
    <source>
        <dbReference type="EMBL" id="KKL47626.1"/>
    </source>
</evidence>
<comment type="subcellular location">
    <subcellularLocation>
        <location evidence="1">Cell membrane</location>
        <topology evidence="1">Multi-pass membrane protein</topology>
    </subcellularLocation>
</comment>